<accession>U4KV58</accession>
<protein>
    <recommendedName>
        <fullName evidence="3">BTB domain-containing protein</fullName>
    </recommendedName>
</protein>
<reference evidence="1 2" key="1">
    <citation type="journal article" date="2013" name="PLoS Genet.">
        <title>The genome and development-dependent transcriptomes of Pyronema confluens: a window into fungal evolution.</title>
        <authorList>
            <person name="Traeger S."/>
            <person name="Altegoer F."/>
            <person name="Freitag M."/>
            <person name="Gabaldon T."/>
            <person name="Kempken F."/>
            <person name="Kumar A."/>
            <person name="Marcet-Houben M."/>
            <person name="Poggeler S."/>
            <person name="Stajich J.E."/>
            <person name="Nowrousian M."/>
        </authorList>
    </citation>
    <scope>NUCLEOTIDE SEQUENCE [LARGE SCALE GENOMIC DNA]</scope>
    <source>
        <strain evidence="2">CBS 100304</strain>
        <tissue evidence="1">Vegetative mycelium</tissue>
    </source>
</reference>
<evidence type="ECO:0000313" key="2">
    <source>
        <dbReference type="Proteomes" id="UP000018144"/>
    </source>
</evidence>
<dbReference type="STRING" id="1076935.U4KV58"/>
<name>U4KV58_PYROM</name>
<sequence>MFGPESIYKEASDLRRSQVFGNPTVVVLDDDSWALEVVLYALHHQNDLLPHRVEVEEMVMIAAICEKYELAQALRPVADRLFRGLRRETGKQGNENLLFVCQVFGYEEEFEEVSREMVMRATYEPGKGVRFGEAGNERGPRWVGKQIIEKILDVRKSHLEALRSYAKSLHTDPAHQLEIPLRSCLQGGVYKDNCEALQLGHLMKIVSKHNLDDEEMWNQSLYAISTQLLNIKNLYLPKNSACAEDHSGCSWVPGLHNAVQRVLESVKGLRLTNWPVRREGR</sequence>
<gene>
    <name evidence="1" type="ORF">PCON_03642</name>
</gene>
<dbReference type="OrthoDB" id="5275938at2759"/>
<dbReference type="EMBL" id="HF935217">
    <property type="protein sequence ID" value="CCX04751.1"/>
    <property type="molecule type" value="Genomic_DNA"/>
</dbReference>
<evidence type="ECO:0000313" key="1">
    <source>
        <dbReference type="EMBL" id="CCX04751.1"/>
    </source>
</evidence>
<keyword evidence="2" id="KW-1185">Reference proteome</keyword>
<dbReference type="eggNOG" id="ENOG502STXW">
    <property type="taxonomic scope" value="Eukaryota"/>
</dbReference>
<dbReference type="Proteomes" id="UP000018144">
    <property type="component" value="Unassembled WGS sequence"/>
</dbReference>
<evidence type="ECO:0008006" key="3">
    <source>
        <dbReference type="Google" id="ProtNLM"/>
    </source>
</evidence>
<organism evidence="1 2">
    <name type="scientific">Pyronema omphalodes (strain CBS 100304)</name>
    <name type="common">Pyronema confluens</name>
    <dbReference type="NCBI Taxonomy" id="1076935"/>
    <lineage>
        <taxon>Eukaryota</taxon>
        <taxon>Fungi</taxon>
        <taxon>Dikarya</taxon>
        <taxon>Ascomycota</taxon>
        <taxon>Pezizomycotina</taxon>
        <taxon>Pezizomycetes</taxon>
        <taxon>Pezizales</taxon>
        <taxon>Pyronemataceae</taxon>
        <taxon>Pyronema</taxon>
    </lineage>
</organism>
<dbReference type="AlphaFoldDB" id="U4KV58"/>
<proteinExistence type="predicted"/>